<dbReference type="OrthoDB" id="1920326at2759"/>
<evidence type="ECO:0000259" key="4">
    <source>
        <dbReference type="SMART" id="SM00474"/>
    </source>
</evidence>
<dbReference type="Proteomes" id="UP000240883">
    <property type="component" value="Unassembled WGS sequence"/>
</dbReference>
<dbReference type="PANTHER" id="PTHR13620">
    <property type="entry name" value="3-5 EXONUCLEASE"/>
    <property type="match status" value="1"/>
</dbReference>
<accession>A0A2T2NJE7</accession>
<keyword evidence="6" id="KW-1185">Reference proteome</keyword>
<sequence length="897" mass="98561">MLSQQRVLLASASNASACPSGPAATQPLLSAARLHRPPQYGFPLHLKELSDTSSTRINLCSSIATQLRLVPLLPARSFSGIGAKGAQRNRRPSKLGSKMEKEAYSFGDLGDREERGTERLSVAGKSTAPVLFTATTGRGSQGKTHRAKRGDFRYFDLAEALAKSFARPHQVIQFTASPRMRAPEPSQTFTDPLLVNFDPGVSTNKGNGSAAVHDKEAPSSERSTHFNGPPKEDDKSLSHTPASNNDQPSITTDSSASMQGDLNDESASGFEEASPSGEYDSVSDVEDDVEEPIPLSFQIPAATLRAAMQASPNTKASYWSQQMYRGPHDEILSTHYCRNIEVAERVAKYFLEEKVVGFDIEWKPYAPTWNIKENASLIQLASENRIALFHIALFAGRTADKIVPPSLKAILESPDIYKVGVAIKGDFTRLSKFLGIKAQGVFELSRLHNLVEWYAVDPKKVNMKLVRLSKQVETHLQLPLYKGERLAGDPDDKESVRESDWSQPLSYDQIHYAAADAYASFRVWDVLESKRKMIRPVPPLPRLCDEDAPAKPSYPRTKTRQDSVEVAAIVSTDLKEESEKQELKSEEDSDGYDTAPEQLLDSHQLEDSDSNTDTPPEALDQSDGSDAIYAPPARMTDTDERDSAPSSHDQLVGRLNLSKLARSNPGYPILPELSKLYGSTHSVSPGASDSPKIAGQRSQKTKSAVAESEPTKAADEDEYADPELEKVLMELDFNEDLQSGARVSSTSAPSVEDETELEREAAIAAIQAPQPTFSSLLSAKTAADKSPEWQSATAWASSYLTSTIPPPSSTTPSRIRATVSPLRAYHLWHHQNLDLDTIATHLRNPPLTQATVCNYILQAIRLENLEFRNDSLRAVLRELPVSQRGRWKSLMDKVGVV</sequence>
<evidence type="ECO:0000313" key="5">
    <source>
        <dbReference type="EMBL" id="PSN65561.1"/>
    </source>
</evidence>
<evidence type="ECO:0000256" key="3">
    <source>
        <dbReference type="SAM" id="MobiDB-lite"/>
    </source>
</evidence>
<dbReference type="InterPro" id="IPR012337">
    <property type="entry name" value="RNaseH-like_sf"/>
</dbReference>
<evidence type="ECO:0000256" key="2">
    <source>
        <dbReference type="ARBA" id="ARBA00022801"/>
    </source>
</evidence>
<dbReference type="SUPFAM" id="SSF53098">
    <property type="entry name" value="Ribonuclease H-like"/>
    <property type="match status" value="1"/>
</dbReference>
<name>A0A2T2NJE7_CORCC</name>
<reference evidence="5 6" key="1">
    <citation type="journal article" date="2018" name="Front. Microbiol.">
        <title>Genome-Wide Analysis of Corynespora cassiicola Leaf Fall Disease Putative Effectors.</title>
        <authorList>
            <person name="Lopez D."/>
            <person name="Ribeiro S."/>
            <person name="Label P."/>
            <person name="Fumanal B."/>
            <person name="Venisse J.S."/>
            <person name="Kohler A."/>
            <person name="de Oliveira R.R."/>
            <person name="Labutti K."/>
            <person name="Lipzen A."/>
            <person name="Lail K."/>
            <person name="Bauer D."/>
            <person name="Ohm R.A."/>
            <person name="Barry K.W."/>
            <person name="Spatafora J."/>
            <person name="Grigoriev I.V."/>
            <person name="Martin F.M."/>
            <person name="Pujade-Renaud V."/>
        </authorList>
    </citation>
    <scope>NUCLEOTIDE SEQUENCE [LARGE SCALE GENOMIC DNA]</scope>
    <source>
        <strain evidence="5 6">Philippines</strain>
    </source>
</reference>
<dbReference type="GO" id="GO:0005737">
    <property type="term" value="C:cytoplasm"/>
    <property type="evidence" value="ECO:0007669"/>
    <property type="project" value="TreeGrafter"/>
</dbReference>
<feature type="compositionally biased region" description="Polar residues" evidence="3">
    <location>
        <begin position="238"/>
        <end position="260"/>
    </location>
</feature>
<dbReference type="Gene3D" id="3.30.420.10">
    <property type="entry name" value="Ribonuclease H-like superfamily/Ribonuclease H"/>
    <property type="match status" value="1"/>
</dbReference>
<dbReference type="GO" id="GO:0008408">
    <property type="term" value="F:3'-5' exonuclease activity"/>
    <property type="evidence" value="ECO:0007669"/>
    <property type="project" value="InterPro"/>
</dbReference>
<feature type="region of interest" description="Disordered" evidence="3">
    <location>
        <begin position="738"/>
        <end position="757"/>
    </location>
</feature>
<feature type="compositionally biased region" description="Polar residues" evidence="3">
    <location>
        <begin position="677"/>
        <end position="687"/>
    </location>
</feature>
<proteinExistence type="predicted"/>
<dbReference type="STRING" id="1448308.A0A2T2NJE7"/>
<dbReference type="InterPro" id="IPR002562">
    <property type="entry name" value="3'-5'_exonuclease_dom"/>
</dbReference>
<dbReference type="GO" id="GO:0006139">
    <property type="term" value="P:nucleobase-containing compound metabolic process"/>
    <property type="evidence" value="ECO:0007669"/>
    <property type="project" value="InterPro"/>
</dbReference>
<keyword evidence="1" id="KW-0540">Nuclease</keyword>
<dbReference type="SMART" id="SM00474">
    <property type="entry name" value="35EXOc"/>
    <property type="match status" value="1"/>
</dbReference>
<dbReference type="InterPro" id="IPR051132">
    <property type="entry name" value="3-5_Exonuclease_domain"/>
</dbReference>
<feature type="domain" description="3'-5' exonuclease" evidence="4">
    <location>
        <begin position="334"/>
        <end position="532"/>
    </location>
</feature>
<dbReference type="GO" id="GO:0003676">
    <property type="term" value="F:nucleic acid binding"/>
    <property type="evidence" value="ECO:0007669"/>
    <property type="project" value="InterPro"/>
</dbReference>
<feature type="compositionally biased region" description="Basic and acidic residues" evidence="3">
    <location>
        <begin position="212"/>
        <end position="237"/>
    </location>
</feature>
<feature type="region of interest" description="Disordered" evidence="3">
    <location>
        <begin position="176"/>
        <end position="288"/>
    </location>
</feature>
<feature type="region of interest" description="Disordered" evidence="3">
    <location>
        <begin position="537"/>
        <end position="721"/>
    </location>
</feature>
<gene>
    <name evidence="5" type="ORF">BS50DRAFT_575532</name>
</gene>
<dbReference type="AlphaFoldDB" id="A0A2T2NJE7"/>
<dbReference type="EMBL" id="KZ678137">
    <property type="protein sequence ID" value="PSN65561.1"/>
    <property type="molecule type" value="Genomic_DNA"/>
</dbReference>
<dbReference type="InterPro" id="IPR036397">
    <property type="entry name" value="RNaseH_sf"/>
</dbReference>
<dbReference type="GO" id="GO:0005634">
    <property type="term" value="C:nucleus"/>
    <property type="evidence" value="ECO:0007669"/>
    <property type="project" value="TreeGrafter"/>
</dbReference>
<organism evidence="5 6">
    <name type="scientific">Corynespora cassiicola Philippines</name>
    <dbReference type="NCBI Taxonomy" id="1448308"/>
    <lineage>
        <taxon>Eukaryota</taxon>
        <taxon>Fungi</taxon>
        <taxon>Dikarya</taxon>
        <taxon>Ascomycota</taxon>
        <taxon>Pezizomycotina</taxon>
        <taxon>Dothideomycetes</taxon>
        <taxon>Pleosporomycetidae</taxon>
        <taxon>Pleosporales</taxon>
        <taxon>Corynesporascaceae</taxon>
        <taxon>Corynespora</taxon>
    </lineage>
</organism>
<dbReference type="PANTHER" id="PTHR13620:SF104">
    <property type="entry name" value="EXONUCLEASE 3'-5' DOMAIN-CONTAINING PROTEIN 2"/>
    <property type="match status" value="1"/>
</dbReference>
<evidence type="ECO:0000313" key="6">
    <source>
        <dbReference type="Proteomes" id="UP000240883"/>
    </source>
</evidence>
<protein>
    <recommendedName>
        <fullName evidence="4">3'-5' exonuclease domain-containing protein</fullName>
    </recommendedName>
</protein>
<feature type="compositionally biased region" description="Basic and acidic residues" evidence="3">
    <location>
        <begin position="573"/>
        <end position="586"/>
    </location>
</feature>
<dbReference type="CDD" id="cd06141">
    <property type="entry name" value="WRN_exo"/>
    <property type="match status" value="1"/>
</dbReference>
<keyword evidence="2" id="KW-0378">Hydrolase</keyword>
<dbReference type="Pfam" id="PF01612">
    <property type="entry name" value="DNA_pol_A_exo1"/>
    <property type="match status" value="1"/>
</dbReference>
<evidence type="ECO:0000256" key="1">
    <source>
        <dbReference type="ARBA" id="ARBA00022722"/>
    </source>
</evidence>